<dbReference type="InParanoid" id="A0A068V7D0"/>
<dbReference type="PANTHER" id="PTHR33107">
    <property type="entry name" value="KUNITZ TRYPSIN INHIBITOR 2"/>
    <property type="match status" value="1"/>
</dbReference>
<dbReference type="SMART" id="SM00452">
    <property type="entry name" value="STI"/>
    <property type="match status" value="1"/>
</dbReference>
<dbReference type="AlphaFoldDB" id="A0A068V7D0"/>
<evidence type="ECO:0000313" key="4">
    <source>
        <dbReference type="Proteomes" id="UP000295252"/>
    </source>
</evidence>
<dbReference type="PROSITE" id="PS00283">
    <property type="entry name" value="SOYBEAN_KUNITZ"/>
    <property type="match status" value="1"/>
</dbReference>
<dbReference type="PhylomeDB" id="A0A068V7D0"/>
<dbReference type="GO" id="GO:0004866">
    <property type="term" value="F:endopeptidase inhibitor activity"/>
    <property type="evidence" value="ECO:0007669"/>
    <property type="project" value="InterPro"/>
</dbReference>
<dbReference type="InterPro" id="IPR002160">
    <property type="entry name" value="Prot_inh_Kunz-lg"/>
</dbReference>
<organism evidence="3 4">
    <name type="scientific">Coffea canephora</name>
    <name type="common">Robusta coffee</name>
    <dbReference type="NCBI Taxonomy" id="49390"/>
    <lineage>
        <taxon>Eukaryota</taxon>
        <taxon>Viridiplantae</taxon>
        <taxon>Streptophyta</taxon>
        <taxon>Embryophyta</taxon>
        <taxon>Tracheophyta</taxon>
        <taxon>Spermatophyta</taxon>
        <taxon>Magnoliopsida</taxon>
        <taxon>eudicotyledons</taxon>
        <taxon>Gunneridae</taxon>
        <taxon>Pentapetalae</taxon>
        <taxon>asterids</taxon>
        <taxon>lamiids</taxon>
        <taxon>Gentianales</taxon>
        <taxon>Rubiaceae</taxon>
        <taxon>Ixoroideae</taxon>
        <taxon>Gardenieae complex</taxon>
        <taxon>Bertiereae - Coffeeae clade</taxon>
        <taxon>Coffeeae</taxon>
        <taxon>Coffea</taxon>
    </lineage>
</organism>
<dbReference type="Gene3D" id="2.80.10.50">
    <property type="match status" value="1"/>
</dbReference>
<proteinExistence type="inferred from homology"/>
<dbReference type="PRINTS" id="PR00291">
    <property type="entry name" value="KUNITZINHBTR"/>
</dbReference>
<keyword evidence="2" id="KW-0732">Signal</keyword>
<dbReference type="PANTHER" id="PTHR33107:SF5">
    <property type="entry name" value="KUNITZ TRYPSIN INHIBITOR 5"/>
    <property type="match status" value="1"/>
</dbReference>
<evidence type="ECO:0000256" key="2">
    <source>
        <dbReference type="SAM" id="SignalP"/>
    </source>
</evidence>
<evidence type="ECO:0008006" key="5">
    <source>
        <dbReference type="Google" id="ProtNLM"/>
    </source>
</evidence>
<accession>A0A068V7D0</accession>
<name>A0A068V7D0_COFCA</name>
<sequence length="220" mass="24278">MKQSLLFLSFLLLNSFLSFAAEKPNPVLDHDGDEIRAGVEYYIVSSIRGAGGGGVTYGRSIGNESCPLPVVQEKLDLLRGHPVTFTPVNSKEGVVRVSTDLNIKFSKAAPVCNESNVWKLDFDEELGQHFILTNGVEGNPGCGTIHNWFKIEGPYHKSYRLVFCPTVCNICNVICKDVGVFSDRRLALGGTRSFTVFIQKARSMKNADILKPISSAFRFK</sequence>
<evidence type="ECO:0000313" key="3">
    <source>
        <dbReference type="EMBL" id="CDP16462.1"/>
    </source>
</evidence>
<dbReference type="SUPFAM" id="SSF50386">
    <property type="entry name" value="STI-like"/>
    <property type="match status" value="1"/>
</dbReference>
<dbReference type="EMBL" id="HG739210">
    <property type="protein sequence ID" value="CDP16462.1"/>
    <property type="molecule type" value="Genomic_DNA"/>
</dbReference>
<feature type="signal peptide" evidence="2">
    <location>
        <begin position="1"/>
        <end position="20"/>
    </location>
</feature>
<dbReference type="InterPro" id="IPR011065">
    <property type="entry name" value="Kunitz_inhibitor_STI-like_sf"/>
</dbReference>
<keyword evidence="4" id="KW-1185">Reference proteome</keyword>
<feature type="chain" id="PRO_5001655608" description="Miraculin-like" evidence="2">
    <location>
        <begin position="21"/>
        <end position="220"/>
    </location>
</feature>
<dbReference type="Gramene" id="CDP16462">
    <property type="protein sequence ID" value="CDP16462"/>
    <property type="gene ID" value="GSCOC_T00018389001"/>
</dbReference>
<evidence type="ECO:0000256" key="1">
    <source>
        <dbReference type="ARBA" id="ARBA00005440"/>
    </source>
</evidence>
<dbReference type="OrthoDB" id="1872570at2759"/>
<dbReference type="STRING" id="49390.A0A068V7D0"/>
<dbReference type="CDD" id="cd23375">
    <property type="entry name" value="beta-trefoil_STI_VvMLP-like"/>
    <property type="match status" value="1"/>
</dbReference>
<dbReference type="Proteomes" id="UP000295252">
    <property type="component" value="Chromosome IV"/>
</dbReference>
<dbReference type="Pfam" id="PF00197">
    <property type="entry name" value="Kunitz_legume"/>
    <property type="match status" value="1"/>
</dbReference>
<protein>
    <recommendedName>
        <fullName evidence="5">Miraculin-like</fullName>
    </recommendedName>
</protein>
<comment type="similarity">
    <text evidence="1">Belongs to the protease inhibitor I3 (leguminous Kunitz-type inhibitor) family.</text>
</comment>
<reference evidence="4" key="1">
    <citation type="journal article" date="2014" name="Science">
        <title>The coffee genome provides insight into the convergent evolution of caffeine biosynthesis.</title>
        <authorList>
            <person name="Denoeud F."/>
            <person name="Carretero-Paulet L."/>
            <person name="Dereeper A."/>
            <person name="Droc G."/>
            <person name="Guyot R."/>
            <person name="Pietrella M."/>
            <person name="Zheng C."/>
            <person name="Alberti A."/>
            <person name="Anthony F."/>
            <person name="Aprea G."/>
            <person name="Aury J.M."/>
            <person name="Bento P."/>
            <person name="Bernard M."/>
            <person name="Bocs S."/>
            <person name="Campa C."/>
            <person name="Cenci A."/>
            <person name="Combes M.C."/>
            <person name="Crouzillat D."/>
            <person name="Da Silva C."/>
            <person name="Daddiego L."/>
            <person name="De Bellis F."/>
            <person name="Dussert S."/>
            <person name="Garsmeur O."/>
            <person name="Gayraud T."/>
            <person name="Guignon V."/>
            <person name="Jahn K."/>
            <person name="Jamilloux V."/>
            <person name="Joet T."/>
            <person name="Labadie K."/>
            <person name="Lan T."/>
            <person name="Leclercq J."/>
            <person name="Lepelley M."/>
            <person name="Leroy T."/>
            <person name="Li L.T."/>
            <person name="Librado P."/>
            <person name="Lopez L."/>
            <person name="Munoz A."/>
            <person name="Noel B."/>
            <person name="Pallavicini A."/>
            <person name="Perrotta G."/>
            <person name="Poncet V."/>
            <person name="Pot D."/>
            <person name="Priyono X."/>
            <person name="Rigoreau M."/>
            <person name="Rouard M."/>
            <person name="Rozas J."/>
            <person name="Tranchant-Dubreuil C."/>
            <person name="VanBuren R."/>
            <person name="Zhang Q."/>
            <person name="Andrade A.C."/>
            <person name="Argout X."/>
            <person name="Bertrand B."/>
            <person name="de Kochko A."/>
            <person name="Graziosi G."/>
            <person name="Henry R.J."/>
            <person name="Jayarama X."/>
            <person name="Ming R."/>
            <person name="Nagai C."/>
            <person name="Rounsley S."/>
            <person name="Sankoff D."/>
            <person name="Giuliano G."/>
            <person name="Albert V.A."/>
            <person name="Wincker P."/>
            <person name="Lashermes P."/>
        </authorList>
    </citation>
    <scope>NUCLEOTIDE SEQUENCE [LARGE SCALE GENOMIC DNA]</scope>
    <source>
        <strain evidence="4">cv. DH200-94</strain>
    </source>
</reference>
<dbReference type="MEROPS" id="I03.030"/>
<dbReference type="OMA" id="MCIVIAY"/>
<gene>
    <name evidence="3" type="ORF">GSCOC_T00018389001</name>
</gene>